<dbReference type="EMBL" id="MSCW01000009">
    <property type="protein sequence ID" value="ONF42543.1"/>
    <property type="molecule type" value="Genomic_DNA"/>
</dbReference>
<dbReference type="STRING" id="135739.BTO32_15150"/>
<sequence length="167" mass="18808">MIPFRTSLAVLAFIVSGTATAQQNIEDFHQLTETACATHKNSIIAMVEQMESGVSPEAIKERGEARIGDNQRRQLVRQILEQTASAEQNPVLRQRLEYANQAYFRSGRLDDFKRALNGFVDECVRLKSHQVGEAVSRSREMINQLAPEQTKPTKPDGSNLPSRKSYF</sequence>
<gene>
    <name evidence="3" type="ORF">BTO32_15150</name>
</gene>
<reference evidence="3 4" key="1">
    <citation type="submission" date="2016-12" db="EMBL/GenBank/DDBJ databases">
        <title>Marinobacter lutaoensis whole genome sequencing.</title>
        <authorList>
            <person name="Verma A."/>
            <person name="Krishnamurthi S."/>
        </authorList>
    </citation>
    <scope>NUCLEOTIDE SEQUENCE [LARGE SCALE GENOMIC DNA]</scope>
    <source>
        <strain evidence="3 4">T5054</strain>
    </source>
</reference>
<feature type="signal peptide" evidence="2">
    <location>
        <begin position="1"/>
        <end position="21"/>
    </location>
</feature>
<dbReference type="RefSeq" id="WP_076725488.1">
    <property type="nucleotide sequence ID" value="NZ_MSCW01000009.1"/>
</dbReference>
<organism evidence="3 4">
    <name type="scientific">Marinobacter lutaoensis</name>
    <dbReference type="NCBI Taxonomy" id="135739"/>
    <lineage>
        <taxon>Bacteria</taxon>
        <taxon>Pseudomonadati</taxon>
        <taxon>Pseudomonadota</taxon>
        <taxon>Gammaproteobacteria</taxon>
        <taxon>Pseudomonadales</taxon>
        <taxon>Marinobacteraceae</taxon>
        <taxon>Marinobacter</taxon>
    </lineage>
</organism>
<evidence type="ECO:0000313" key="3">
    <source>
        <dbReference type="EMBL" id="ONF42543.1"/>
    </source>
</evidence>
<accession>A0A1V2DPG2</accession>
<evidence type="ECO:0000256" key="1">
    <source>
        <dbReference type="SAM" id="MobiDB-lite"/>
    </source>
</evidence>
<dbReference type="AlphaFoldDB" id="A0A1V2DPG2"/>
<keyword evidence="2" id="KW-0732">Signal</keyword>
<feature type="chain" id="PRO_5012821436" description="DUF4142 domain-containing protein" evidence="2">
    <location>
        <begin position="22"/>
        <end position="167"/>
    </location>
</feature>
<name>A0A1V2DPG2_9GAMM</name>
<feature type="region of interest" description="Disordered" evidence="1">
    <location>
        <begin position="144"/>
        <end position="167"/>
    </location>
</feature>
<protein>
    <recommendedName>
        <fullName evidence="5">DUF4142 domain-containing protein</fullName>
    </recommendedName>
</protein>
<proteinExistence type="predicted"/>
<evidence type="ECO:0000313" key="4">
    <source>
        <dbReference type="Proteomes" id="UP000189339"/>
    </source>
</evidence>
<evidence type="ECO:0008006" key="5">
    <source>
        <dbReference type="Google" id="ProtNLM"/>
    </source>
</evidence>
<keyword evidence="4" id="KW-1185">Reference proteome</keyword>
<dbReference type="Proteomes" id="UP000189339">
    <property type="component" value="Unassembled WGS sequence"/>
</dbReference>
<comment type="caution">
    <text evidence="3">The sequence shown here is derived from an EMBL/GenBank/DDBJ whole genome shotgun (WGS) entry which is preliminary data.</text>
</comment>
<evidence type="ECO:0000256" key="2">
    <source>
        <dbReference type="SAM" id="SignalP"/>
    </source>
</evidence>